<gene>
    <name evidence="9" type="ORF">BZ3500_MVSOF-1268-A1-R1_CHR2-1G04534</name>
</gene>
<sequence>MTRPSAVWLAHKSSNPTHIAKCLPRMSWAPANLYNLYQRTYGPPTSDTKFTKSSLTLFQQKWKAKQLARAYHGDWITEGTFKKQFLPDSLPPIIGVKSALAVGGPARNAGTRTAASARGRDSNLKTSERVPLASLMFAEIEKRLDTVVFRCCFAHSVYKARMMVVHGKVSVNGVKCTNANTRLQPGDLISVLPSAVTTLKPAKPVEEPVVAPAADTEASDAVKADETTSKSSSAPSTTPIETSTSASSPPAPSKLPPPPSTGPQPLEFDLPDFAAPFLFIPPYLEVSWTTCSAIYLRHPTAAPGLSEVPSPYEADGEVMRLTWEYYSGLGRKGDKRPAKLVGKRLGA</sequence>
<dbReference type="SUPFAM" id="SSF55174">
    <property type="entry name" value="Alpha-L RNA-binding motif"/>
    <property type="match status" value="1"/>
</dbReference>
<feature type="compositionally biased region" description="Pro residues" evidence="7">
    <location>
        <begin position="249"/>
        <end position="262"/>
    </location>
</feature>
<dbReference type="AlphaFoldDB" id="A0A2X0K7T0"/>
<dbReference type="GO" id="GO:0019843">
    <property type="term" value="F:rRNA binding"/>
    <property type="evidence" value="ECO:0007669"/>
    <property type="project" value="UniProtKB-KW"/>
</dbReference>
<evidence type="ECO:0000256" key="1">
    <source>
        <dbReference type="ARBA" id="ARBA00007465"/>
    </source>
</evidence>
<protein>
    <submittedName>
        <fullName evidence="9">BZ3500_MvSof-1268-A1-R1_Chr2-1g04534 protein</fullName>
    </submittedName>
</protein>
<dbReference type="InterPro" id="IPR022801">
    <property type="entry name" value="Ribosomal_uS4"/>
</dbReference>
<evidence type="ECO:0000256" key="5">
    <source>
        <dbReference type="ARBA" id="ARBA00023274"/>
    </source>
</evidence>
<feature type="compositionally biased region" description="Low complexity" evidence="7">
    <location>
        <begin position="229"/>
        <end position="248"/>
    </location>
</feature>
<evidence type="ECO:0000313" key="9">
    <source>
        <dbReference type="EMBL" id="SCZ88629.1"/>
    </source>
</evidence>
<dbReference type="CDD" id="cd00165">
    <property type="entry name" value="S4"/>
    <property type="match status" value="1"/>
</dbReference>
<dbReference type="InterPro" id="IPR018079">
    <property type="entry name" value="Ribosomal_uS4_CS"/>
</dbReference>
<dbReference type="GO" id="GO:0003735">
    <property type="term" value="F:structural constituent of ribosome"/>
    <property type="evidence" value="ECO:0007669"/>
    <property type="project" value="TreeGrafter"/>
</dbReference>
<keyword evidence="2 6" id="KW-0699">rRNA-binding</keyword>
<dbReference type="EMBL" id="FMWP01000012">
    <property type="protein sequence ID" value="SCZ88629.1"/>
    <property type="molecule type" value="Genomic_DNA"/>
</dbReference>
<evidence type="ECO:0000313" key="10">
    <source>
        <dbReference type="Proteomes" id="UP000249723"/>
    </source>
</evidence>
<keyword evidence="5" id="KW-0687">Ribonucleoprotein</keyword>
<dbReference type="PROSITE" id="PS50889">
    <property type="entry name" value="S4"/>
    <property type="match status" value="1"/>
</dbReference>
<name>A0A2X0K7T0_9BASI</name>
<keyword evidence="4" id="KW-0689">Ribosomal protein</keyword>
<evidence type="ECO:0000259" key="8">
    <source>
        <dbReference type="SMART" id="SM00363"/>
    </source>
</evidence>
<proteinExistence type="inferred from homology"/>
<dbReference type="PANTHER" id="PTHR11831:SF4">
    <property type="entry name" value="SMALL RIBOSOMAL SUBUNIT PROTEIN US4M"/>
    <property type="match status" value="1"/>
</dbReference>
<feature type="domain" description="RNA-binding S4" evidence="8">
    <location>
        <begin position="142"/>
        <end position="207"/>
    </location>
</feature>
<dbReference type="GO" id="GO:0005763">
    <property type="term" value="C:mitochondrial small ribosomal subunit"/>
    <property type="evidence" value="ECO:0007669"/>
    <property type="project" value="TreeGrafter"/>
</dbReference>
<reference evidence="10" key="1">
    <citation type="submission" date="2016-10" db="EMBL/GenBank/DDBJ databases">
        <authorList>
            <person name="Jeantristanb JTB J.-T."/>
            <person name="Ricardo R."/>
        </authorList>
    </citation>
    <scope>NUCLEOTIDE SEQUENCE [LARGE SCALE GENOMIC DNA]</scope>
</reference>
<dbReference type="InterPro" id="IPR002942">
    <property type="entry name" value="S4_RNA-bd"/>
</dbReference>
<dbReference type="PROSITE" id="PS00632">
    <property type="entry name" value="RIBOSOMAL_S4"/>
    <property type="match status" value="1"/>
</dbReference>
<dbReference type="Proteomes" id="UP000249723">
    <property type="component" value="Unassembled WGS sequence"/>
</dbReference>
<evidence type="ECO:0000256" key="7">
    <source>
        <dbReference type="SAM" id="MobiDB-lite"/>
    </source>
</evidence>
<accession>A0A2X0K7T0</accession>
<organism evidence="9 10">
    <name type="scientific">Microbotryum saponariae</name>
    <dbReference type="NCBI Taxonomy" id="289078"/>
    <lineage>
        <taxon>Eukaryota</taxon>
        <taxon>Fungi</taxon>
        <taxon>Dikarya</taxon>
        <taxon>Basidiomycota</taxon>
        <taxon>Pucciniomycotina</taxon>
        <taxon>Microbotryomycetes</taxon>
        <taxon>Microbotryales</taxon>
        <taxon>Microbotryaceae</taxon>
        <taxon>Microbotryum</taxon>
    </lineage>
</organism>
<evidence type="ECO:0000256" key="6">
    <source>
        <dbReference type="PROSITE-ProRule" id="PRU00182"/>
    </source>
</evidence>
<dbReference type="Gene3D" id="3.10.290.10">
    <property type="entry name" value="RNA-binding S4 domain"/>
    <property type="match status" value="1"/>
</dbReference>
<dbReference type="OrthoDB" id="3356781at2759"/>
<evidence type="ECO:0000256" key="3">
    <source>
        <dbReference type="ARBA" id="ARBA00022884"/>
    </source>
</evidence>
<dbReference type="STRING" id="289078.A0A2X0K7T0"/>
<evidence type="ECO:0000256" key="2">
    <source>
        <dbReference type="ARBA" id="ARBA00022730"/>
    </source>
</evidence>
<evidence type="ECO:0000256" key="4">
    <source>
        <dbReference type="ARBA" id="ARBA00022980"/>
    </source>
</evidence>
<dbReference type="Pfam" id="PF01479">
    <property type="entry name" value="S4"/>
    <property type="match status" value="1"/>
</dbReference>
<feature type="region of interest" description="Disordered" evidence="7">
    <location>
        <begin position="207"/>
        <end position="267"/>
    </location>
</feature>
<comment type="similarity">
    <text evidence="1">Belongs to the universal ribosomal protein uS4 family.</text>
</comment>
<dbReference type="GO" id="GO:0042274">
    <property type="term" value="P:ribosomal small subunit biogenesis"/>
    <property type="evidence" value="ECO:0007669"/>
    <property type="project" value="TreeGrafter"/>
</dbReference>
<keyword evidence="3 6" id="KW-0694">RNA-binding</keyword>
<dbReference type="InterPro" id="IPR036986">
    <property type="entry name" value="S4_RNA-bd_sf"/>
</dbReference>
<dbReference type="PANTHER" id="PTHR11831">
    <property type="entry name" value="30S 40S RIBOSOMAL PROTEIN"/>
    <property type="match status" value="1"/>
</dbReference>
<dbReference type="SMART" id="SM00363">
    <property type="entry name" value="S4"/>
    <property type="match status" value="1"/>
</dbReference>
<keyword evidence="10" id="KW-1185">Reference proteome</keyword>